<dbReference type="PANTHER" id="PTHR34825:SF1">
    <property type="entry name" value="AAA-ATPASE-LIKE DOMAIN-CONTAINING PROTEIN"/>
    <property type="match status" value="1"/>
</dbReference>
<dbReference type="SUPFAM" id="SSF52540">
    <property type="entry name" value="P-loop containing nucleoside triphosphate hydrolases"/>
    <property type="match status" value="1"/>
</dbReference>
<accession>A0A414L4I1</accession>
<dbReference type="AlphaFoldDB" id="A0A414L4I1"/>
<dbReference type="Pfam" id="PF08011">
    <property type="entry name" value="PDDEXK_9"/>
    <property type="match status" value="1"/>
</dbReference>
<feature type="domain" description="AAA-ATPase-like" evidence="1">
    <location>
        <begin position="12"/>
        <end position="208"/>
    </location>
</feature>
<evidence type="ECO:0000313" key="3">
    <source>
        <dbReference type="Proteomes" id="UP000285650"/>
    </source>
</evidence>
<gene>
    <name evidence="2" type="ORF">DW712_18035</name>
</gene>
<protein>
    <submittedName>
        <fullName evidence="2">AAA family ATPase</fullName>
    </submittedName>
</protein>
<dbReference type="InterPro" id="IPR012547">
    <property type="entry name" value="PDDEXK_9"/>
</dbReference>
<reference evidence="2 3" key="1">
    <citation type="submission" date="2018-08" db="EMBL/GenBank/DDBJ databases">
        <title>A genome reference for cultivated species of the human gut microbiota.</title>
        <authorList>
            <person name="Zou Y."/>
            <person name="Xue W."/>
            <person name="Luo G."/>
        </authorList>
    </citation>
    <scope>NUCLEOTIDE SEQUENCE [LARGE SCALE GENOMIC DNA]</scope>
    <source>
        <strain evidence="2 3">AM27-17</strain>
    </source>
</reference>
<dbReference type="EMBL" id="QSKV01000013">
    <property type="protein sequence ID" value="RHE89610.1"/>
    <property type="molecule type" value="Genomic_DNA"/>
</dbReference>
<organism evidence="2 3">
    <name type="scientific">Bacteroides intestinalis</name>
    <dbReference type="NCBI Taxonomy" id="329854"/>
    <lineage>
        <taxon>Bacteria</taxon>
        <taxon>Pseudomonadati</taxon>
        <taxon>Bacteroidota</taxon>
        <taxon>Bacteroidia</taxon>
        <taxon>Bacteroidales</taxon>
        <taxon>Bacteroidaceae</taxon>
        <taxon>Bacteroides</taxon>
    </lineage>
</organism>
<dbReference type="RefSeq" id="WP_118223147.1">
    <property type="nucleotide sequence ID" value="NZ_JADNIJ010000012.1"/>
</dbReference>
<dbReference type="Proteomes" id="UP000285650">
    <property type="component" value="Unassembled WGS sequence"/>
</dbReference>
<proteinExistence type="predicted"/>
<name>A0A414L4I1_9BACE</name>
<evidence type="ECO:0000313" key="2">
    <source>
        <dbReference type="EMBL" id="RHE89610.1"/>
    </source>
</evidence>
<evidence type="ECO:0000259" key="1">
    <source>
        <dbReference type="Pfam" id="PF09820"/>
    </source>
</evidence>
<sequence length="523" mass="61319">MEINNNHIRKYPIGIQSFENLRREGYLYVDKTALIYRLITTGKPYFLSRPRRFGKSLLLSTLKAYFEGKKELFEGLAIEKLEKQWAVHPVLHLDLNAEKYDSVERLEMQMNSQLLNWESQYGCDAKDWTYSIRFMNVIKAAYEQTGQQVVVLIDEYDKPMLESLHDKELRDQFRSLLVAFYSVLKTADPYLRLVFITGVTKFAQMSIFSTLNQLIDISLEKTYETLCGMTRTEIEQNFAPELEAMALKNNTSCEAIVERMEAMYDGYHFCEEQTEGMFNPFSVLNMLRQLKFNYYWFATGTPTFLVKMLQRSEFDVRELVNGIEVSEASLMSYRADDDDPVPMIYQSGYLTIKGYDPEFNLYKLKLPNEEVKYGLLNYMAPYYTPVMERDVPFYVGKFVKELRAGDVDAFMNRMRAFFGNISYELSDDTERHYQNVFYIVFTLLGQYTDAEVRSCHGRADMVVKTSDYIYVFEFKLNGTAEEALKQIDEKDYLIPYVADHRKLVKVGVDFNKDTRNIGHWLVQ</sequence>
<dbReference type="PANTHER" id="PTHR34825">
    <property type="entry name" value="CONSERVED PROTEIN, WITH A WEAK D-GALACTARATE DEHYDRATASE/ALTRONATE HYDROLASE DOMAIN"/>
    <property type="match status" value="1"/>
</dbReference>
<comment type="caution">
    <text evidence="2">The sequence shown here is derived from an EMBL/GenBank/DDBJ whole genome shotgun (WGS) entry which is preliminary data.</text>
</comment>
<dbReference type="InterPro" id="IPR027417">
    <property type="entry name" value="P-loop_NTPase"/>
</dbReference>
<dbReference type="InterPro" id="IPR018631">
    <property type="entry name" value="AAA-ATPase-like_dom"/>
</dbReference>
<dbReference type="Pfam" id="PF09820">
    <property type="entry name" value="AAA-ATPase_like"/>
    <property type="match status" value="1"/>
</dbReference>